<organism evidence="9 10">
    <name type="scientific">Jiangella asiatica</name>
    <dbReference type="NCBI Taxonomy" id="2530372"/>
    <lineage>
        <taxon>Bacteria</taxon>
        <taxon>Bacillati</taxon>
        <taxon>Actinomycetota</taxon>
        <taxon>Actinomycetes</taxon>
        <taxon>Jiangellales</taxon>
        <taxon>Jiangellaceae</taxon>
        <taxon>Jiangella</taxon>
    </lineage>
</organism>
<comment type="catalytic activity">
    <reaction evidence="7">
        <text>Endonucleolytic cleavage to 5'-phosphooligonucleotide end-products.</text>
        <dbReference type="EC" id="3.1.21.2"/>
    </reaction>
</comment>
<keyword evidence="3 7" id="KW-0227">DNA damage</keyword>
<accession>A0A4R5CMQ0</accession>
<dbReference type="Gene3D" id="3.20.20.150">
    <property type="entry name" value="Divalent-metal-dependent TIM barrel enzymes"/>
    <property type="match status" value="1"/>
</dbReference>
<keyword evidence="4 7" id="KW-0378">Hydrolase</keyword>
<dbReference type="PANTHER" id="PTHR21445">
    <property type="entry name" value="ENDONUCLEASE IV ENDODEOXYRIBONUCLEASE IV"/>
    <property type="match status" value="1"/>
</dbReference>
<evidence type="ECO:0000313" key="10">
    <source>
        <dbReference type="Proteomes" id="UP000294739"/>
    </source>
</evidence>
<keyword evidence="6 7" id="KW-0234">DNA repair</keyword>
<dbReference type="AlphaFoldDB" id="A0A4R5CMQ0"/>
<dbReference type="OrthoDB" id="9805666at2"/>
<feature type="binding site" evidence="7">
    <location>
        <position position="147"/>
    </location>
    <ligand>
        <name>Zn(2+)</name>
        <dbReference type="ChEBI" id="CHEBI:29105"/>
        <label>2</label>
    </ligand>
</feature>
<dbReference type="HAMAP" id="MF_00152">
    <property type="entry name" value="Nfo"/>
    <property type="match status" value="1"/>
</dbReference>
<dbReference type="PANTHER" id="PTHR21445:SF0">
    <property type="entry name" value="APURINIC-APYRIMIDINIC ENDONUCLEASE"/>
    <property type="match status" value="1"/>
</dbReference>
<dbReference type="RefSeq" id="WP_131901051.1">
    <property type="nucleotide sequence ID" value="NZ_SMKZ01000066.1"/>
</dbReference>
<feature type="binding site" evidence="7">
    <location>
        <position position="218"/>
    </location>
    <ligand>
        <name>Zn(2+)</name>
        <dbReference type="ChEBI" id="CHEBI:29105"/>
        <label>2</label>
    </ligand>
</feature>
<proteinExistence type="inferred from homology"/>
<dbReference type="Proteomes" id="UP000294739">
    <property type="component" value="Unassembled WGS sequence"/>
</dbReference>
<dbReference type="PROSITE" id="PS00730">
    <property type="entry name" value="AP_NUCLEASE_F2_2"/>
    <property type="match status" value="1"/>
</dbReference>
<evidence type="ECO:0000259" key="8">
    <source>
        <dbReference type="Pfam" id="PF01261"/>
    </source>
</evidence>
<dbReference type="CDD" id="cd00019">
    <property type="entry name" value="AP2Ec"/>
    <property type="match status" value="1"/>
</dbReference>
<keyword evidence="2 7" id="KW-0479">Metal-binding</keyword>
<evidence type="ECO:0000256" key="1">
    <source>
        <dbReference type="ARBA" id="ARBA00005340"/>
    </source>
</evidence>
<feature type="binding site" evidence="7">
    <location>
        <position position="147"/>
    </location>
    <ligand>
        <name>Zn(2+)</name>
        <dbReference type="ChEBI" id="CHEBI:29105"/>
        <label>1</label>
    </ligand>
</feature>
<keyword evidence="5 7" id="KW-0862">Zinc</keyword>
<dbReference type="PROSITE" id="PS51432">
    <property type="entry name" value="AP_NUCLEASE_F2_4"/>
    <property type="match status" value="1"/>
</dbReference>
<feature type="binding site" evidence="7">
    <location>
        <position position="181"/>
    </location>
    <ligand>
        <name>Zn(2+)</name>
        <dbReference type="ChEBI" id="CHEBI:29105"/>
        <label>2</label>
    </ligand>
</feature>
<dbReference type="InParanoid" id="A0A4R5CMQ0"/>
<keyword evidence="10" id="KW-1185">Reference proteome</keyword>
<comment type="caution">
    <text evidence="9">The sequence shown here is derived from an EMBL/GenBank/DDBJ whole genome shotgun (WGS) entry which is preliminary data.</text>
</comment>
<dbReference type="GO" id="GO:0006284">
    <property type="term" value="P:base-excision repair"/>
    <property type="evidence" value="ECO:0007669"/>
    <property type="project" value="TreeGrafter"/>
</dbReference>
<name>A0A4R5CMQ0_9ACTN</name>
<evidence type="ECO:0000256" key="7">
    <source>
        <dbReference type="HAMAP-Rule" id="MF_00152"/>
    </source>
</evidence>
<dbReference type="GO" id="GO:0008833">
    <property type="term" value="F:deoxyribonuclease IV (phage-T4-induced) activity"/>
    <property type="evidence" value="ECO:0007669"/>
    <property type="project" value="UniProtKB-UniRule"/>
</dbReference>
<feature type="binding site" evidence="7">
    <location>
        <position position="109"/>
    </location>
    <ligand>
        <name>Zn(2+)</name>
        <dbReference type="ChEBI" id="CHEBI:29105"/>
        <label>1</label>
    </ligand>
</feature>
<comment type="cofactor">
    <cofactor evidence="7">
        <name>Zn(2+)</name>
        <dbReference type="ChEBI" id="CHEBI:29105"/>
    </cofactor>
    <text evidence="7">Binds 3 Zn(2+) ions.</text>
</comment>
<dbReference type="InterPro" id="IPR036237">
    <property type="entry name" value="Xyl_isomerase-like_sf"/>
</dbReference>
<dbReference type="EMBL" id="SMKZ01000066">
    <property type="protein sequence ID" value="TDD98824.1"/>
    <property type="molecule type" value="Genomic_DNA"/>
</dbReference>
<protein>
    <recommendedName>
        <fullName evidence="7">Probable endonuclease 4</fullName>
        <ecNumber evidence="7">3.1.21.2</ecNumber>
    </recommendedName>
    <alternativeName>
        <fullName evidence="7">Endodeoxyribonuclease IV</fullName>
    </alternativeName>
    <alternativeName>
        <fullName evidence="7">Endonuclease IV</fullName>
    </alternativeName>
</protein>
<feature type="binding site" evidence="7">
    <location>
        <position position="233"/>
    </location>
    <ligand>
        <name>Zn(2+)</name>
        <dbReference type="ChEBI" id="CHEBI:29105"/>
        <label>3</label>
    </ligand>
</feature>
<keyword evidence="7" id="KW-0540">Nuclease</keyword>
<feature type="domain" description="Xylose isomerase-like TIM barrel" evidence="8">
    <location>
        <begin position="22"/>
        <end position="280"/>
    </location>
</feature>
<feature type="binding site" evidence="7">
    <location>
        <position position="69"/>
    </location>
    <ligand>
        <name>Zn(2+)</name>
        <dbReference type="ChEBI" id="CHEBI:29105"/>
        <label>1</label>
    </ligand>
</feature>
<dbReference type="PROSITE" id="PS00731">
    <property type="entry name" value="AP_NUCLEASE_F2_3"/>
    <property type="match status" value="1"/>
</dbReference>
<comment type="similarity">
    <text evidence="1 7">Belongs to the AP endonuclease 2 family.</text>
</comment>
<evidence type="ECO:0000256" key="3">
    <source>
        <dbReference type="ARBA" id="ARBA00022763"/>
    </source>
</evidence>
<sequence length="287" mass="29817">MPATALLGTHLPAAGKLATVPARAAALGAASVQVFLGNPRGWAATPGDRATDAAFRDAAVECELTVLVHAAYLVNLGSPTPLTYERSVTSLSYALVRAREVGASGVVVHTGSCVADGDHDRAMRQVREALLPLLDGLGDGSPDLLLEPTAGQGRSLCAGLDDLAGYLDALDYHPRARVCLDTCHLFAAGHDLATPGGMTAMLDRFAEIAGVDRLAAVHANDSVDRCGSFRDRHQRIGAGHIGTAAFGELLHHKSVAGLPVVLETPGGPPAYAEDLSLLEKLQPTSRE</sequence>
<evidence type="ECO:0000313" key="9">
    <source>
        <dbReference type="EMBL" id="TDD98824.1"/>
    </source>
</evidence>
<dbReference type="GO" id="GO:0008081">
    <property type="term" value="F:phosphoric diester hydrolase activity"/>
    <property type="evidence" value="ECO:0007669"/>
    <property type="project" value="TreeGrafter"/>
</dbReference>
<dbReference type="GO" id="GO:0003677">
    <property type="term" value="F:DNA binding"/>
    <property type="evidence" value="ECO:0007669"/>
    <property type="project" value="InterPro"/>
</dbReference>
<dbReference type="EC" id="3.1.21.2" evidence="7"/>
<dbReference type="GO" id="GO:0008270">
    <property type="term" value="F:zinc ion binding"/>
    <property type="evidence" value="ECO:0007669"/>
    <property type="project" value="UniProtKB-UniRule"/>
</dbReference>
<feature type="binding site" evidence="7">
    <location>
        <position position="263"/>
    </location>
    <ligand>
        <name>Zn(2+)</name>
        <dbReference type="ChEBI" id="CHEBI:29105"/>
        <label>2</label>
    </ligand>
</feature>
<keyword evidence="7" id="KW-0255">Endonuclease</keyword>
<feature type="binding site" evidence="7">
    <location>
        <position position="184"/>
    </location>
    <ligand>
        <name>Zn(2+)</name>
        <dbReference type="ChEBI" id="CHEBI:29105"/>
        <label>3</label>
    </ligand>
</feature>
<dbReference type="GO" id="GO:0003906">
    <property type="term" value="F:DNA-(apurinic or apyrimidinic site) endonuclease activity"/>
    <property type="evidence" value="ECO:0007669"/>
    <property type="project" value="TreeGrafter"/>
</dbReference>
<dbReference type="InterPro" id="IPR013022">
    <property type="entry name" value="Xyl_isomerase-like_TIM-brl"/>
</dbReference>
<dbReference type="SUPFAM" id="SSF51658">
    <property type="entry name" value="Xylose isomerase-like"/>
    <property type="match status" value="1"/>
</dbReference>
<evidence type="ECO:0000256" key="4">
    <source>
        <dbReference type="ARBA" id="ARBA00022801"/>
    </source>
</evidence>
<gene>
    <name evidence="7" type="primary">nfo</name>
    <name evidence="9" type="ORF">E1269_28560</name>
</gene>
<dbReference type="InterPro" id="IPR001719">
    <property type="entry name" value="AP_endonuc_2"/>
</dbReference>
<dbReference type="InterPro" id="IPR018246">
    <property type="entry name" value="AP_endonuc_F2_Zn_BS"/>
</dbReference>
<dbReference type="Pfam" id="PF01261">
    <property type="entry name" value="AP_endonuc_2"/>
    <property type="match status" value="1"/>
</dbReference>
<evidence type="ECO:0000256" key="5">
    <source>
        <dbReference type="ARBA" id="ARBA00022833"/>
    </source>
</evidence>
<comment type="function">
    <text evidence="7">Endonuclease IV plays a role in DNA repair. It cleaves phosphodiester bonds at apurinic or apyrimidinic (AP) sites, generating a 3'-hydroxyl group and a 5'-terminal sugar phosphate.</text>
</comment>
<evidence type="ECO:0000256" key="6">
    <source>
        <dbReference type="ARBA" id="ARBA00023204"/>
    </source>
</evidence>
<evidence type="ECO:0000256" key="2">
    <source>
        <dbReference type="ARBA" id="ARBA00022723"/>
    </source>
</evidence>
<dbReference type="FunFam" id="3.20.20.150:FF:000001">
    <property type="entry name" value="Probable endonuclease 4"/>
    <property type="match status" value="1"/>
</dbReference>
<dbReference type="SMART" id="SM00518">
    <property type="entry name" value="AP2Ec"/>
    <property type="match status" value="1"/>
</dbReference>
<dbReference type="NCBIfam" id="TIGR00587">
    <property type="entry name" value="nfo"/>
    <property type="match status" value="1"/>
</dbReference>
<reference evidence="9 10" key="1">
    <citation type="submission" date="2019-03" db="EMBL/GenBank/DDBJ databases">
        <title>Draft genome sequences of novel Actinobacteria.</title>
        <authorList>
            <person name="Sahin N."/>
            <person name="Ay H."/>
            <person name="Saygin H."/>
        </authorList>
    </citation>
    <scope>NUCLEOTIDE SEQUENCE [LARGE SCALE GENOMIC DNA]</scope>
    <source>
        <strain evidence="9 10">5K138</strain>
    </source>
</reference>
<feature type="binding site" evidence="7">
    <location>
        <position position="231"/>
    </location>
    <ligand>
        <name>Zn(2+)</name>
        <dbReference type="ChEBI" id="CHEBI:29105"/>
        <label>3</label>
    </ligand>
</feature>